<accession>X1J0A3</accession>
<name>X1J0A3_9ZZZZ</name>
<dbReference type="SUPFAM" id="SSF56349">
    <property type="entry name" value="DNA breaking-rejoining enzymes"/>
    <property type="match status" value="1"/>
</dbReference>
<dbReference type="AlphaFoldDB" id="X1J0A3"/>
<organism evidence="2">
    <name type="scientific">marine sediment metagenome</name>
    <dbReference type="NCBI Taxonomy" id="412755"/>
    <lineage>
        <taxon>unclassified sequences</taxon>
        <taxon>metagenomes</taxon>
        <taxon>ecological metagenomes</taxon>
    </lineage>
</organism>
<dbReference type="InterPro" id="IPR011010">
    <property type="entry name" value="DNA_brk_join_enz"/>
</dbReference>
<feature type="non-terminal residue" evidence="2">
    <location>
        <position position="1"/>
    </location>
</feature>
<protein>
    <recommendedName>
        <fullName evidence="3">Core-binding (CB) domain-containing protein</fullName>
    </recommendedName>
</protein>
<keyword evidence="1" id="KW-0233">DNA recombination</keyword>
<proteinExistence type="predicted"/>
<comment type="caution">
    <text evidence="2">The sequence shown here is derived from an EMBL/GenBank/DDBJ whole genome shotgun (WGS) entry which is preliminary data.</text>
</comment>
<evidence type="ECO:0008006" key="3">
    <source>
        <dbReference type="Google" id="ProtNLM"/>
    </source>
</evidence>
<dbReference type="InterPro" id="IPR013762">
    <property type="entry name" value="Integrase-like_cat_sf"/>
</dbReference>
<evidence type="ECO:0000256" key="1">
    <source>
        <dbReference type="ARBA" id="ARBA00023172"/>
    </source>
</evidence>
<sequence length="269" mass="31273">SVSVKDVGEREELIREAMSSPEVEEWLTSFAKRTEQNYRGEFPKFLMWLYFEEGNVMSPKDIIGERTRQWLSDNPQERGSWERIVNRYKQHLEGKGFSENTIMSYRRVVMSFFSYNRVSLKFRRKEGKIRSKKTVKIKFAPTNSMMRAMYGHADPLGRALLLVAYHSSLSGVDIKDLRIEELPGLYGDDGKVDSSRHYYITKARSKSGEWQQTFLSTDALHELDVYLRERGYPGEGYLLVGKRSESEYSSGQLVPRSMNKMVKNLARSC</sequence>
<dbReference type="Gene3D" id="1.10.443.10">
    <property type="entry name" value="Intergrase catalytic core"/>
    <property type="match status" value="1"/>
</dbReference>
<gene>
    <name evidence="2" type="ORF">S03H2_44056</name>
</gene>
<evidence type="ECO:0000313" key="2">
    <source>
        <dbReference type="EMBL" id="GAH74925.1"/>
    </source>
</evidence>
<dbReference type="GO" id="GO:0015074">
    <property type="term" value="P:DNA integration"/>
    <property type="evidence" value="ECO:0007669"/>
    <property type="project" value="InterPro"/>
</dbReference>
<feature type="non-terminal residue" evidence="2">
    <location>
        <position position="269"/>
    </location>
</feature>
<dbReference type="EMBL" id="BARU01027525">
    <property type="protein sequence ID" value="GAH74925.1"/>
    <property type="molecule type" value="Genomic_DNA"/>
</dbReference>
<reference evidence="2" key="1">
    <citation type="journal article" date="2014" name="Front. Microbiol.">
        <title>High frequency of phylogenetically diverse reductive dehalogenase-homologous genes in deep subseafloor sedimentary metagenomes.</title>
        <authorList>
            <person name="Kawai M."/>
            <person name="Futagami T."/>
            <person name="Toyoda A."/>
            <person name="Takaki Y."/>
            <person name="Nishi S."/>
            <person name="Hori S."/>
            <person name="Arai W."/>
            <person name="Tsubouchi T."/>
            <person name="Morono Y."/>
            <person name="Uchiyama I."/>
            <person name="Ito T."/>
            <person name="Fujiyama A."/>
            <person name="Inagaki F."/>
            <person name="Takami H."/>
        </authorList>
    </citation>
    <scope>NUCLEOTIDE SEQUENCE</scope>
    <source>
        <strain evidence="2">Expedition CK06-06</strain>
    </source>
</reference>
<dbReference type="GO" id="GO:0003677">
    <property type="term" value="F:DNA binding"/>
    <property type="evidence" value="ECO:0007669"/>
    <property type="project" value="InterPro"/>
</dbReference>
<dbReference type="GO" id="GO:0006310">
    <property type="term" value="P:DNA recombination"/>
    <property type="evidence" value="ECO:0007669"/>
    <property type="project" value="UniProtKB-KW"/>
</dbReference>